<dbReference type="InterPro" id="IPR001155">
    <property type="entry name" value="OxRdtase_FMN_N"/>
</dbReference>
<dbReference type="FunFam" id="3.20.20.70:FF:000138">
    <property type="entry name" value="NADPH dehydrogenase 1"/>
    <property type="match status" value="1"/>
</dbReference>
<feature type="domain" description="NADH:flavin oxidoreductase/NADH oxidase N-terminal" evidence="5">
    <location>
        <begin position="17"/>
        <end position="371"/>
    </location>
</feature>
<gene>
    <name evidence="6" type="ORF">KASA_0G00990G</name>
</gene>
<organism evidence="6 7">
    <name type="scientific">Maudiozyma saulgeensis</name>
    <dbReference type="NCBI Taxonomy" id="1789683"/>
    <lineage>
        <taxon>Eukaryota</taxon>
        <taxon>Fungi</taxon>
        <taxon>Dikarya</taxon>
        <taxon>Ascomycota</taxon>
        <taxon>Saccharomycotina</taxon>
        <taxon>Saccharomycetes</taxon>
        <taxon>Saccharomycetales</taxon>
        <taxon>Saccharomycetaceae</taxon>
        <taxon>Maudiozyma</taxon>
    </lineage>
</organism>
<dbReference type="AlphaFoldDB" id="A0A1X7RA30"/>
<dbReference type="EMBL" id="FXLY01000012">
    <property type="protein sequence ID" value="SMN22502.1"/>
    <property type="molecule type" value="Genomic_DNA"/>
</dbReference>
<dbReference type="CDD" id="cd02933">
    <property type="entry name" value="OYE_like_FMN"/>
    <property type="match status" value="1"/>
</dbReference>
<accession>A0A1X7RA30</accession>
<protein>
    <submittedName>
        <fullName evidence="6">Similar to Saccharomyces cerevisiae YHR179W OYE2 Conserved NADPH oxidoreductase containing flavin mononucleotide (FMN)</fullName>
    </submittedName>
</protein>
<dbReference type="InterPro" id="IPR013785">
    <property type="entry name" value="Aldolase_TIM"/>
</dbReference>
<proteinExistence type="inferred from homology"/>
<dbReference type="PANTHER" id="PTHR22893:SF91">
    <property type="entry name" value="NADPH DEHYDROGENASE 2-RELATED"/>
    <property type="match status" value="1"/>
</dbReference>
<evidence type="ECO:0000313" key="6">
    <source>
        <dbReference type="EMBL" id="SMN22502.1"/>
    </source>
</evidence>
<comment type="similarity">
    <text evidence="2">Belongs to the NADH:flavin oxidoreductase/NADH oxidase family.</text>
</comment>
<dbReference type="PANTHER" id="PTHR22893">
    <property type="entry name" value="NADH OXIDOREDUCTASE-RELATED"/>
    <property type="match status" value="1"/>
</dbReference>
<evidence type="ECO:0000256" key="3">
    <source>
        <dbReference type="ARBA" id="ARBA00022643"/>
    </source>
</evidence>
<keyword evidence="3" id="KW-0285">Flavoprotein</keyword>
<dbReference type="Proteomes" id="UP000196158">
    <property type="component" value="Unassembled WGS sequence"/>
</dbReference>
<dbReference type="OrthoDB" id="4054063at2759"/>
<dbReference type="Pfam" id="PF00724">
    <property type="entry name" value="Oxidored_FMN"/>
    <property type="match status" value="1"/>
</dbReference>
<dbReference type="InterPro" id="IPR045247">
    <property type="entry name" value="Oye-like"/>
</dbReference>
<sequence>MSFVSTYKPVSFKDTNMFKPLKVGNTEVLHRVFMPPLTRMRAQHPGNVPTSEWAAKYYDQRSKRPGSMLITEGTFISPQAGGYDHAPGIWSDAQVAEWKKIFAKIHENKSFVWVQMWNLGRQAGVREMARDGLRYDSASDGVYMDEESEKLSLEVKNPQHGLTEDEIKQYIKEYIHAAKNSIEAGADGVEIHGAHGYLLNQFLDPLSNKRTDKYGGSIENRARFTLEVVDALIDAIGAEKVAIRLSPYHTYGTMSGSKDPCTIATMAYVIGELEKRRRAGKPLAYIHMTEPLINDNSTGPVTEVVPKKHEEGTNEFIFSIWKGPVLRTGELGENPTLAAKLLENDRTMVGYGRYYISTPDIVDRLEKGLPFNNYRYKLFYGQTAEGYIDYPTYDEAIKLGYK</sequence>
<evidence type="ECO:0000256" key="1">
    <source>
        <dbReference type="ARBA" id="ARBA00001917"/>
    </source>
</evidence>
<evidence type="ECO:0000256" key="2">
    <source>
        <dbReference type="ARBA" id="ARBA00005979"/>
    </source>
</evidence>
<reference evidence="6 7" key="1">
    <citation type="submission" date="2017-04" db="EMBL/GenBank/DDBJ databases">
        <authorList>
            <person name="Afonso C.L."/>
            <person name="Miller P.J."/>
            <person name="Scott M.A."/>
            <person name="Spackman E."/>
            <person name="Goraichik I."/>
            <person name="Dimitrov K.M."/>
            <person name="Suarez D.L."/>
            <person name="Swayne D.E."/>
        </authorList>
    </citation>
    <scope>NUCLEOTIDE SEQUENCE [LARGE SCALE GENOMIC DNA]</scope>
</reference>
<comment type="cofactor">
    <cofactor evidence="1">
        <name>FMN</name>
        <dbReference type="ChEBI" id="CHEBI:58210"/>
    </cofactor>
</comment>
<dbReference type="SUPFAM" id="SSF51395">
    <property type="entry name" value="FMN-linked oxidoreductases"/>
    <property type="match status" value="1"/>
</dbReference>
<dbReference type="GO" id="GO:0006915">
    <property type="term" value="P:apoptotic process"/>
    <property type="evidence" value="ECO:0007669"/>
    <property type="project" value="UniProtKB-ARBA"/>
</dbReference>
<keyword evidence="4" id="KW-0560">Oxidoreductase</keyword>
<dbReference type="GO" id="GO:0003959">
    <property type="term" value="F:NADPH dehydrogenase activity"/>
    <property type="evidence" value="ECO:0007669"/>
    <property type="project" value="TreeGrafter"/>
</dbReference>
<dbReference type="Gene3D" id="3.20.20.70">
    <property type="entry name" value="Aldolase class I"/>
    <property type="match status" value="1"/>
</dbReference>
<name>A0A1X7RA30_9SACH</name>
<evidence type="ECO:0000313" key="7">
    <source>
        <dbReference type="Proteomes" id="UP000196158"/>
    </source>
</evidence>
<dbReference type="GO" id="GO:0010181">
    <property type="term" value="F:FMN binding"/>
    <property type="evidence" value="ECO:0007669"/>
    <property type="project" value="InterPro"/>
</dbReference>
<keyword evidence="7" id="KW-1185">Reference proteome</keyword>
<evidence type="ECO:0000259" key="5">
    <source>
        <dbReference type="Pfam" id="PF00724"/>
    </source>
</evidence>
<evidence type="ECO:0000256" key="4">
    <source>
        <dbReference type="ARBA" id="ARBA00023002"/>
    </source>
</evidence>
<keyword evidence="3" id="KW-0288">FMN</keyword>